<dbReference type="OrthoDB" id="123415at2"/>
<name>C1F1S1_ACIC5</name>
<feature type="compositionally biased region" description="Pro residues" evidence="1">
    <location>
        <begin position="28"/>
        <end position="41"/>
    </location>
</feature>
<feature type="compositionally biased region" description="Basic residues" evidence="1">
    <location>
        <begin position="75"/>
        <end position="84"/>
    </location>
</feature>
<reference evidence="3 4" key="1">
    <citation type="journal article" date="2009" name="Appl. Environ. Microbiol.">
        <title>Three genomes from the phylum Acidobacteria provide insight into the lifestyles of these microorganisms in soils.</title>
        <authorList>
            <person name="Ward N.L."/>
            <person name="Challacombe J.F."/>
            <person name="Janssen P.H."/>
            <person name="Henrissat B."/>
            <person name="Coutinho P.M."/>
            <person name="Wu M."/>
            <person name="Xie G."/>
            <person name="Haft D.H."/>
            <person name="Sait M."/>
            <person name="Badger J."/>
            <person name="Barabote R.D."/>
            <person name="Bradley B."/>
            <person name="Brettin T.S."/>
            <person name="Brinkac L.M."/>
            <person name="Bruce D."/>
            <person name="Creasy T."/>
            <person name="Daugherty S.C."/>
            <person name="Davidsen T.M."/>
            <person name="DeBoy R.T."/>
            <person name="Detter J.C."/>
            <person name="Dodson R.J."/>
            <person name="Durkin A.S."/>
            <person name="Ganapathy A."/>
            <person name="Gwinn-Giglio M."/>
            <person name="Han C.S."/>
            <person name="Khouri H."/>
            <person name="Kiss H."/>
            <person name="Kothari S.P."/>
            <person name="Madupu R."/>
            <person name="Nelson K.E."/>
            <person name="Nelson W.C."/>
            <person name="Paulsen I."/>
            <person name="Penn K."/>
            <person name="Ren Q."/>
            <person name="Rosovitz M.J."/>
            <person name="Selengut J.D."/>
            <person name="Shrivastava S."/>
            <person name="Sullivan S.A."/>
            <person name="Tapia R."/>
            <person name="Thompson L.S."/>
            <person name="Watkins K.L."/>
            <person name="Yang Q."/>
            <person name="Yu C."/>
            <person name="Zafar N."/>
            <person name="Zhou L."/>
            <person name="Kuske C.R."/>
        </authorList>
    </citation>
    <scope>NUCLEOTIDE SEQUENCE [LARGE SCALE GENOMIC DNA]</scope>
    <source>
        <strain evidence="4">ATCC 51196 / DSM 11244 / BCRC 80197 / JCM 7670 / NBRC 15755 / NCIMB 13165 / 161</strain>
    </source>
</reference>
<feature type="compositionally biased region" description="Low complexity" evidence="1">
    <location>
        <begin position="87"/>
        <end position="102"/>
    </location>
</feature>
<dbReference type="STRING" id="240015.ACP_0679"/>
<feature type="chain" id="PRO_5002907304" evidence="2">
    <location>
        <begin position="25"/>
        <end position="195"/>
    </location>
</feature>
<feature type="signal peptide" evidence="2">
    <location>
        <begin position="1"/>
        <end position="24"/>
    </location>
</feature>
<dbReference type="RefSeq" id="WP_015895855.1">
    <property type="nucleotide sequence ID" value="NC_012483.1"/>
</dbReference>
<gene>
    <name evidence="3" type="ordered locus">ACP_0679</name>
</gene>
<accession>C1F1S1</accession>
<dbReference type="PROSITE" id="PS51257">
    <property type="entry name" value="PROKAR_LIPOPROTEIN"/>
    <property type="match status" value="1"/>
</dbReference>
<evidence type="ECO:0000256" key="2">
    <source>
        <dbReference type="SAM" id="SignalP"/>
    </source>
</evidence>
<evidence type="ECO:0000313" key="3">
    <source>
        <dbReference type="EMBL" id="ACO33076.1"/>
    </source>
</evidence>
<dbReference type="AlphaFoldDB" id="C1F1S1"/>
<dbReference type="HOGENOM" id="CLU_1393675_0_0_0"/>
<evidence type="ECO:0000256" key="1">
    <source>
        <dbReference type="SAM" id="MobiDB-lite"/>
    </source>
</evidence>
<keyword evidence="3" id="KW-0449">Lipoprotein</keyword>
<keyword evidence="2" id="KW-0732">Signal</keyword>
<keyword evidence="4" id="KW-1185">Reference proteome</keyword>
<dbReference type="KEGG" id="aca:ACP_0679"/>
<protein>
    <submittedName>
        <fullName evidence="3">Putative lipoprotein</fullName>
    </submittedName>
</protein>
<organism evidence="3 4">
    <name type="scientific">Acidobacterium capsulatum (strain ATCC 51196 / DSM 11244 / BCRC 80197 / JCM 7670 / NBRC 15755 / NCIMB 13165 / 161)</name>
    <dbReference type="NCBI Taxonomy" id="240015"/>
    <lineage>
        <taxon>Bacteria</taxon>
        <taxon>Pseudomonadati</taxon>
        <taxon>Acidobacteriota</taxon>
        <taxon>Terriglobia</taxon>
        <taxon>Terriglobales</taxon>
        <taxon>Acidobacteriaceae</taxon>
        <taxon>Acidobacterium</taxon>
    </lineage>
</organism>
<proteinExistence type="predicted"/>
<dbReference type="Proteomes" id="UP000002207">
    <property type="component" value="Chromosome"/>
</dbReference>
<sequence>MRKKLAASLSLAFALGLMSGCAHKPVTAPAPPVPAPLPPPQTSTESLPKLPTPTLPDVELSLPPAPHEATPEHRHYSHPLRRRHAAEAAPSAAAKPAPSGSSTGQEPTDSTPIGRLSTAPASANQRSYGSIVGEITSVQDGVQGIHRALSRSEQQTVTEIEMFLGKARNALDAGDLDGAHTLTVKARVLLNELSR</sequence>
<dbReference type="EMBL" id="CP001472">
    <property type="protein sequence ID" value="ACO33076.1"/>
    <property type="molecule type" value="Genomic_DNA"/>
</dbReference>
<feature type="region of interest" description="Disordered" evidence="1">
    <location>
        <begin position="22"/>
        <end position="125"/>
    </location>
</feature>
<evidence type="ECO:0000313" key="4">
    <source>
        <dbReference type="Proteomes" id="UP000002207"/>
    </source>
</evidence>
<dbReference type="InParanoid" id="C1F1S1"/>